<evidence type="ECO:0000259" key="8">
    <source>
        <dbReference type="SMART" id="SM00833"/>
    </source>
</evidence>
<dbReference type="Pfam" id="PF07683">
    <property type="entry name" value="CobW_C"/>
    <property type="match status" value="1"/>
</dbReference>
<keyword evidence="1" id="KW-0547">Nucleotide-binding</keyword>
<dbReference type="PANTHER" id="PTHR13748">
    <property type="entry name" value="COBW-RELATED"/>
    <property type="match status" value="1"/>
</dbReference>
<dbReference type="GO" id="GO:0005737">
    <property type="term" value="C:cytoplasm"/>
    <property type="evidence" value="ECO:0007669"/>
    <property type="project" value="TreeGrafter"/>
</dbReference>
<dbReference type="Gene3D" id="3.30.1220.10">
    <property type="entry name" value="CobW-like, C-terminal domain"/>
    <property type="match status" value="1"/>
</dbReference>
<dbReference type="GO" id="GO:0000166">
    <property type="term" value="F:nucleotide binding"/>
    <property type="evidence" value="ECO:0007669"/>
    <property type="project" value="UniProtKB-KW"/>
</dbReference>
<dbReference type="KEGG" id="nti:DNFV4_03051"/>
<dbReference type="InterPro" id="IPR051316">
    <property type="entry name" value="Zinc-reg_GTPase_activator"/>
</dbReference>
<evidence type="ECO:0000256" key="1">
    <source>
        <dbReference type="ARBA" id="ARBA00022741"/>
    </source>
</evidence>
<feature type="domain" description="CobW C-terminal" evidence="8">
    <location>
        <begin position="234"/>
        <end position="319"/>
    </location>
</feature>
<dbReference type="InterPro" id="IPR011629">
    <property type="entry name" value="CobW-like_C"/>
</dbReference>
<gene>
    <name evidence="9" type="ORF">DNFV4_03051</name>
</gene>
<dbReference type="SUPFAM" id="SSF52540">
    <property type="entry name" value="P-loop containing nucleoside triphosphate hydrolases"/>
    <property type="match status" value="1"/>
</dbReference>
<protein>
    <recommendedName>
        <fullName evidence="8">CobW C-terminal domain-containing protein</fullName>
    </recommendedName>
</protein>
<evidence type="ECO:0000256" key="6">
    <source>
        <dbReference type="ARBA" id="ARBA00049117"/>
    </source>
</evidence>
<evidence type="ECO:0000313" key="10">
    <source>
        <dbReference type="Proteomes" id="UP001179121"/>
    </source>
</evidence>
<dbReference type="Gene3D" id="3.40.50.300">
    <property type="entry name" value="P-loop containing nucleotide triphosphate hydrolases"/>
    <property type="match status" value="1"/>
</dbReference>
<reference evidence="9" key="1">
    <citation type="submission" date="2022-10" db="EMBL/GenBank/DDBJ databases">
        <authorList>
            <person name="Koch H."/>
        </authorList>
    </citation>
    <scope>NUCLEOTIDE SEQUENCE</scope>
    <source>
        <strain evidence="9">DNF</strain>
    </source>
</reference>
<proteinExistence type="inferred from homology"/>
<accession>A0AA86N0X7</accession>
<dbReference type="InterPro" id="IPR027417">
    <property type="entry name" value="P-loop_NTPase"/>
</dbReference>
<dbReference type="EMBL" id="OX365700">
    <property type="protein sequence ID" value="CAI4032621.1"/>
    <property type="molecule type" value="Genomic_DNA"/>
</dbReference>
<name>A0AA86N0X7_9BACT</name>
<feature type="region of interest" description="Disordered" evidence="7">
    <location>
        <begin position="202"/>
        <end position="223"/>
    </location>
</feature>
<dbReference type="SUPFAM" id="SSF90002">
    <property type="entry name" value="Hypothetical protein YjiA, C-terminal domain"/>
    <property type="match status" value="1"/>
</dbReference>
<organism evidence="9 10">
    <name type="scientific">Nitrospira tepida</name>
    <dbReference type="NCBI Taxonomy" id="2973512"/>
    <lineage>
        <taxon>Bacteria</taxon>
        <taxon>Pseudomonadati</taxon>
        <taxon>Nitrospirota</taxon>
        <taxon>Nitrospiria</taxon>
        <taxon>Nitrospirales</taxon>
        <taxon>Nitrospiraceae</taxon>
        <taxon>Nitrospira</taxon>
    </lineage>
</organism>
<comment type="catalytic activity">
    <reaction evidence="6">
        <text>GTP + H2O = GDP + phosphate + H(+)</text>
        <dbReference type="Rhea" id="RHEA:19669"/>
        <dbReference type="ChEBI" id="CHEBI:15377"/>
        <dbReference type="ChEBI" id="CHEBI:15378"/>
        <dbReference type="ChEBI" id="CHEBI:37565"/>
        <dbReference type="ChEBI" id="CHEBI:43474"/>
        <dbReference type="ChEBI" id="CHEBI:58189"/>
    </reaction>
    <physiologicalReaction direction="left-to-right" evidence="6">
        <dbReference type="Rhea" id="RHEA:19670"/>
    </physiologicalReaction>
</comment>
<dbReference type="InterPro" id="IPR003495">
    <property type="entry name" value="CobW/HypB/UreG_nucleotide-bd"/>
</dbReference>
<dbReference type="RefSeq" id="WP_289269342.1">
    <property type="nucleotide sequence ID" value="NZ_OX365700.1"/>
</dbReference>
<comment type="similarity">
    <text evidence="4">Belongs to the SIMIBI class G3E GTPase family. ZNG1 subfamily.</text>
</comment>
<dbReference type="SMART" id="SM00833">
    <property type="entry name" value="CobW_C"/>
    <property type="match status" value="1"/>
</dbReference>
<evidence type="ECO:0000256" key="3">
    <source>
        <dbReference type="ARBA" id="ARBA00023186"/>
    </source>
</evidence>
<dbReference type="Pfam" id="PF02492">
    <property type="entry name" value="cobW"/>
    <property type="match status" value="1"/>
</dbReference>
<keyword evidence="3" id="KW-0143">Chaperone</keyword>
<dbReference type="InterPro" id="IPR036627">
    <property type="entry name" value="CobW-likC_sf"/>
</dbReference>
<dbReference type="PANTHER" id="PTHR13748:SF62">
    <property type="entry name" value="COBW DOMAIN-CONTAINING PROTEIN"/>
    <property type="match status" value="1"/>
</dbReference>
<evidence type="ECO:0000256" key="5">
    <source>
        <dbReference type="ARBA" id="ARBA00045658"/>
    </source>
</evidence>
<comment type="function">
    <text evidence="5">Zinc chaperone that directly transfers zinc cofactor to target proteins, thereby activating them. Zinc is transferred from the CXCC motif in the GTPase domain to the zinc binding site in target proteins in a process requiring GTP hydrolysis.</text>
</comment>
<evidence type="ECO:0000256" key="2">
    <source>
        <dbReference type="ARBA" id="ARBA00022801"/>
    </source>
</evidence>
<evidence type="ECO:0000256" key="7">
    <source>
        <dbReference type="SAM" id="MobiDB-lite"/>
    </source>
</evidence>
<dbReference type="AlphaFoldDB" id="A0AA86N0X7"/>
<sequence>MHQISPVPFYMLAGPLGTGKTTLLLRLLEYWKKQGRTVGVVMNESGQVSIDGPRAGAVAGQVVNLAGGCVCCDTKDDLAWGIGQLITDFRSDLIVLECSGMANPAEVIDAVTDAFVSRMVTLRQTIALVQPTADPEQAYSDPVIAHSLRCADDIILNKRDLFLSTMWDASAKAIVARNPYARLWEASHARLDPDELLRTRERSPLHQPSPNVTVDAHPPSTQSKTRAAYHPLVMTVRLPGPVNRRKFLDWMDRLPIGLERAKGFLRFTDDPSLQEFQYAPPGVSQVEPLHLLDEPPHAVVLIGRNYDQEACRTALLGCAESPAPERAAD</sequence>
<keyword evidence="2" id="KW-0378">Hydrolase</keyword>
<dbReference type="GO" id="GO:0016787">
    <property type="term" value="F:hydrolase activity"/>
    <property type="evidence" value="ECO:0007669"/>
    <property type="project" value="UniProtKB-KW"/>
</dbReference>
<dbReference type="Proteomes" id="UP001179121">
    <property type="component" value="Chromosome"/>
</dbReference>
<evidence type="ECO:0000256" key="4">
    <source>
        <dbReference type="ARBA" id="ARBA00034320"/>
    </source>
</evidence>
<evidence type="ECO:0000313" key="9">
    <source>
        <dbReference type="EMBL" id="CAI4032621.1"/>
    </source>
</evidence>
<keyword evidence="10" id="KW-1185">Reference proteome</keyword>